<dbReference type="AlphaFoldDB" id="A0A9D1AKK0"/>
<sequence>MSILVVLCLWLGVLGEIGFPVSALEFRDSGGDPPLIGGPSGGDPSGDGATQHTVHLGPEILEEGEMRTYETLSPEFAGNPYLQEGMYPGTLDVYLDGPVVVEKGAFLKIGTFAIGSDGEASPALHAELSDEPLIVVREGGTLVLTDVELDLQGEGLLILQDPGAFVKVQEMELPEDLVRWSTPFVENENRPLKDVWLEEGTPLTIEDLPSSLTAYVQENGKEEWREVALAWDLSGYDGRTSGEWTLTGSFVDAGGTPIPSEVPPSVSVRWYRLDELVVKDAFWSGKEAAAAQLVLGQLPDELDRLWGEVSEDEGKTWTVWEEPLFILSQDVHGNPVAIFEVQDDTPRRYRVRGTNAAEDRFWLTESFLLPEEEAADQGGNRGGAVNPLPPDREPLPIDDGALEEGDPAEENGDPTEETPAEPETGETEEPVQPETEQLEPEQPETAEKPVAAKPWQEPERETFPAEEPMAITETVEEAAVSPEEEILEEPLLLTEEPEPDPVETENETAEQEVSVLETDAHSDSQTPGTLSASQQALLVLGGLAVSGGAAALVLKRSRKA</sequence>
<feature type="compositionally biased region" description="Acidic residues" evidence="1">
    <location>
        <begin position="495"/>
        <end position="510"/>
    </location>
</feature>
<comment type="caution">
    <text evidence="3">The sequence shown here is derived from an EMBL/GenBank/DDBJ whole genome shotgun (WGS) entry which is preliminary data.</text>
</comment>
<keyword evidence="2" id="KW-0812">Transmembrane</keyword>
<proteinExistence type="predicted"/>
<keyword evidence="2" id="KW-0472">Membrane</keyword>
<evidence type="ECO:0000313" key="4">
    <source>
        <dbReference type="Proteomes" id="UP000824242"/>
    </source>
</evidence>
<keyword evidence="2" id="KW-1133">Transmembrane helix</keyword>
<reference evidence="3" key="2">
    <citation type="journal article" date="2021" name="PeerJ">
        <title>Extensive microbial diversity within the chicken gut microbiome revealed by metagenomics and culture.</title>
        <authorList>
            <person name="Gilroy R."/>
            <person name="Ravi A."/>
            <person name="Getino M."/>
            <person name="Pursley I."/>
            <person name="Horton D.L."/>
            <person name="Alikhan N.F."/>
            <person name="Baker D."/>
            <person name="Gharbi K."/>
            <person name="Hall N."/>
            <person name="Watson M."/>
            <person name="Adriaenssens E.M."/>
            <person name="Foster-Nyarko E."/>
            <person name="Jarju S."/>
            <person name="Secka A."/>
            <person name="Antonio M."/>
            <person name="Oren A."/>
            <person name="Chaudhuri R.R."/>
            <person name="La Ragione R."/>
            <person name="Hildebrand F."/>
            <person name="Pallen M.J."/>
        </authorList>
    </citation>
    <scope>NUCLEOTIDE SEQUENCE</scope>
    <source>
        <strain evidence="3">ChiSxjej1B13-7958</strain>
    </source>
</reference>
<dbReference type="EMBL" id="DVGZ01000005">
    <property type="protein sequence ID" value="HIR46144.1"/>
    <property type="molecule type" value="Genomic_DNA"/>
</dbReference>
<evidence type="ECO:0000313" key="3">
    <source>
        <dbReference type="EMBL" id="HIR46144.1"/>
    </source>
</evidence>
<evidence type="ECO:0000256" key="2">
    <source>
        <dbReference type="SAM" id="Phobius"/>
    </source>
</evidence>
<accession>A0A9D1AKK0</accession>
<name>A0A9D1AKK0_9FIRM</name>
<feature type="compositionally biased region" description="Acidic residues" evidence="1">
    <location>
        <begin position="400"/>
        <end position="444"/>
    </location>
</feature>
<feature type="region of interest" description="Disordered" evidence="1">
    <location>
        <begin position="30"/>
        <end position="52"/>
    </location>
</feature>
<gene>
    <name evidence="3" type="ORF">IAB89_00580</name>
</gene>
<reference evidence="3" key="1">
    <citation type="submission" date="2020-10" db="EMBL/GenBank/DDBJ databases">
        <authorList>
            <person name="Gilroy R."/>
        </authorList>
    </citation>
    <scope>NUCLEOTIDE SEQUENCE</scope>
    <source>
        <strain evidence="3">ChiSxjej1B13-7958</strain>
    </source>
</reference>
<evidence type="ECO:0000256" key="1">
    <source>
        <dbReference type="SAM" id="MobiDB-lite"/>
    </source>
</evidence>
<protein>
    <submittedName>
        <fullName evidence="3">Uncharacterized protein</fullName>
    </submittedName>
</protein>
<organism evidence="3 4">
    <name type="scientific">Candidatus Caccousia avicola</name>
    <dbReference type="NCBI Taxonomy" id="2840721"/>
    <lineage>
        <taxon>Bacteria</taxon>
        <taxon>Bacillati</taxon>
        <taxon>Bacillota</taxon>
        <taxon>Clostridia</taxon>
        <taxon>Eubacteriales</taxon>
        <taxon>Oscillospiraceae</taxon>
        <taxon>Oscillospiraceae incertae sedis</taxon>
        <taxon>Candidatus Caccousia</taxon>
    </lineage>
</organism>
<feature type="transmembrane region" description="Helical" evidence="2">
    <location>
        <begin position="536"/>
        <end position="554"/>
    </location>
</feature>
<dbReference type="Proteomes" id="UP000824242">
    <property type="component" value="Unassembled WGS sequence"/>
</dbReference>
<feature type="region of interest" description="Disordered" evidence="1">
    <location>
        <begin position="373"/>
        <end position="513"/>
    </location>
</feature>